<reference evidence="3" key="1">
    <citation type="journal article" date="2014" name="Front. Microbiol.">
        <title>High frequency of phylogenetically diverse reductive dehalogenase-homologous genes in deep subseafloor sedimentary metagenomes.</title>
        <authorList>
            <person name="Kawai M."/>
            <person name="Futagami T."/>
            <person name="Toyoda A."/>
            <person name="Takaki Y."/>
            <person name="Nishi S."/>
            <person name="Hori S."/>
            <person name="Arai W."/>
            <person name="Tsubouchi T."/>
            <person name="Morono Y."/>
            <person name="Uchiyama I."/>
            <person name="Ito T."/>
            <person name="Fujiyama A."/>
            <person name="Inagaki F."/>
            <person name="Takami H."/>
        </authorList>
    </citation>
    <scope>NUCLEOTIDE SEQUENCE</scope>
    <source>
        <strain evidence="3">Expedition CK06-06</strain>
    </source>
</reference>
<comment type="caution">
    <text evidence="3">The sequence shown here is derived from an EMBL/GenBank/DDBJ whole genome shotgun (WGS) entry which is preliminary data.</text>
</comment>
<evidence type="ECO:0000259" key="2">
    <source>
        <dbReference type="Pfam" id="PF12911"/>
    </source>
</evidence>
<gene>
    <name evidence="3" type="ORF">S06H3_35976</name>
</gene>
<protein>
    <recommendedName>
        <fullName evidence="2">Oligopeptide transport permease C-like N-terminal domain-containing protein</fullName>
    </recommendedName>
</protein>
<keyword evidence="1" id="KW-1133">Transmembrane helix</keyword>
<dbReference type="GO" id="GO:0005886">
    <property type="term" value="C:plasma membrane"/>
    <property type="evidence" value="ECO:0007669"/>
    <property type="project" value="UniProtKB-SubCell"/>
</dbReference>
<dbReference type="EMBL" id="BARV01021750">
    <property type="protein sequence ID" value="GAI27210.1"/>
    <property type="molecule type" value="Genomic_DNA"/>
</dbReference>
<evidence type="ECO:0000313" key="3">
    <source>
        <dbReference type="EMBL" id="GAI27210.1"/>
    </source>
</evidence>
<feature type="transmembrane region" description="Helical" evidence="1">
    <location>
        <begin position="33"/>
        <end position="55"/>
    </location>
</feature>
<name>X1NK73_9ZZZZ</name>
<sequence length="70" mass="8308">MKSVNGKKEQKEEKYYVASQWQLMRRKFIKHKLAVMSIYAIGFLYFLGIFCEFISPYGTLSRFSKYPNAP</sequence>
<feature type="non-terminal residue" evidence="3">
    <location>
        <position position="70"/>
    </location>
</feature>
<keyword evidence="1" id="KW-0812">Transmembrane</keyword>
<dbReference type="InterPro" id="IPR025966">
    <property type="entry name" value="OppC_N"/>
</dbReference>
<dbReference type="AlphaFoldDB" id="X1NK73"/>
<proteinExistence type="predicted"/>
<accession>X1NK73</accession>
<feature type="domain" description="Oligopeptide transport permease C-like N-terminal" evidence="2">
    <location>
        <begin position="19"/>
        <end position="62"/>
    </location>
</feature>
<keyword evidence="1" id="KW-0472">Membrane</keyword>
<organism evidence="3">
    <name type="scientific">marine sediment metagenome</name>
    <dbReference type="NCBI Taxonomy" id="412755"/>
    <lineage>
        <taxon>unclassified sequences</taxon>
        <taxon>metagenomes</taxon>
        <taxon>ecological metagenomes</taxon>
    </lineage>
</organism>
<evidence type="ECO:0000256" key="1">
    <source>
        <dbReference type="SAM" id="Phobius"/>
    </source>
</evidence>
<dbReference type="Pfam" id="PF12911">
    <property type="entry name" value="OppC_N"/>
    <property type="match status" value="1"/>
</dbReference>